<accession>A0ABS4ZHE9</accession>
<feature type="signal peptide" evidence="1">
    <location>
        <begin position="1"/>
        <end position="25"/>
    </location>
</feature>
<dbReference type="Proteomes" id="UP001519362">
    <property type="component" value="Unassembled WGS sequence"/>
</dbReference>
<evidence type="ECO:0000313" key="2">
    <source>
        <dbReference type="EMBL" id="MBP2435916.1"/>
    </source>
</evidence>
<evidence type="ECO:0000313" key="3">
    <source>
        <dbReference type="Proteomes" id="UP001519362"/>
    </source>
</evidence>
<reference evidence="2 3" key="1">
    <citation type="submission" date="2021-03" db="EMBL/GenBank/DDBJ databases">
        <title>Sequencing the genomes of 1000 actinobacteria strains.</title>
        <authorList>
            <person name="Klenk H.-P."/>
        </authorList>
    </citation>
    <scope>NUCLEOTIDE SEQUENCE [LARGE SCALE GENOMIC DNA]</scope>
    <source>
        <strain evidence="2 3">DSM 24221</strain>
    </source>
</reference>
<dbReference type="EMBL" id="JAGIOL010000001">
    <property type="protein sequence ID" value="MBP2435916.1"/>
    <property type="molecule type" value="Genomic_DNA"/>
</dbReference>
<keyword evidence="1" id="KW-0732">Signal</keyword>
<comment type="caution">
    <text evidence="2">The sequence shown here is derived from an EMBL/GenBank/DDBJ whole genome shotgun (WGS) entry which is preliminary data.</text>
</comment>
<dbReference type="RefSeq" id="WP_165131524.1">
    <property type="nucleotide sequence ID" value="NZ_CP049253.1"/>
</dbReference>
<organism evidence="2 3">
    <name type="scientific">Microbacterium amylolyticum</name>
    <dbReference type="NCBI Taxonomy" id="936337"/>
    <lineage>
        <taxon>Bacteria</taxon>
        <taxon>Bacillati</taxon>
        <taxon>Actinomycetota</taxon>
        <taxon>Actinomycetes</taxon>
        <taxon>Micrococcales</taxon>
        <taxon>Microbacteriaceae</taxon>
        <taxon>Microbacterium</taxon>
    </lineage>
</organism>
<dbReference type="PROSITE" id="PS51257">
    <property type="entry name" value="PROKAR_LIPOPROTEIN"/>
    <property type="match status" value="1"/>
</dbReference>
<proteinExistence type="predicted"/>
<sequence>MRRLALVSILAVGSLAAGCSQVSQFAGEAVGVPVEKICATFDDAYDQYQGLLERGDATEQQVQAARDGLVGTLEDLADDVGGQVGEMIRSNASRLAEANNLQSPESIEAIEQARESLTTFCG</sequence>
<evidence type="ECO:0008006" key="4">
    <source>
        <dbReference type="Google" id="ProtNLM"/>
    </source>
</evidence>
<feature type="chain" id="PRO_5047251590" description="Lipoprotein" evidence="1">
    <location>
        <begin position="26"/>
        <end position="122"/>
    </location>
</feature>
<name>A0ABS4ZHE9_9MICO</name>
<keyword evidence="3" id="KW-1185">Reference proteome</keyword>
<protein>
    <recommendedName>
        <fullName evidence="4">Lipoprotein</fullName>
    </recommendedName>
</protein>
<gene>
    <name evidence="2" type="ORF">JOF34_000502</name>
</gene>
<evidence type="ECO:0000256" key="1">
    <source>
        <dbReference type="SAM" id="SignalP"/>
    </source>
</evidence>